<dbReference type="Proteomes" id="UP000198688">
    <property type="component" value="Chromosome I"/>
</dbReference>
<proteinExistence type="predicted"/>
<dbReference type="AlphaFoldDB" id="A0A1H2C953"/>
<dbReference type="EMBL" id="LT629758">
    <property type="protein sequence ID" value="SDT67000.1"/>
    <property type="molecule type" value="Genomic_DNA"/>
</dbReference>
<evidence type="ECO:0000256" key="1">
    <source>
        <dbReference type="SAM" id="Phobius"/>
    </source>
</evidence>
<feature type="transmembrane region" description="Helical" evidence="1">
    <location>
        <begin position="20"/>
        <end position="41"/>
    </location>
</feature>
<gene>
    <name evidence="2" type="ORF">SAMN04489716_5414</name>
</gene>
<accession>A0A1H2C953</accession>
<organism evidence="2 3">
    <name type="scientific">Actinoplanes derwentensis</name>
    <dbReference type="NCBI Taxonomy" id="113562"/>
    <lineage>
        <taxon>Bacteria</taxon>
        <taxon>Bacillati</taxon>
        <taxon>Actinomycetota</taxon>
        <taxon>Actinomycetes</taxon>
        <taxon>Micromonosporales</taxon>
        <taxon>Micromonosporaceae</taxon>
        <taxon>Actinoplanes</taxon>
    </lineage>
</organism>
<dbReference type="RefSeq" id="WP_157751800.1">
    <property type="nucleotide sequence ID" value="NZ_BOMJ01000069.1"/>
</dbReference>
<keyword evidence="1" id="KW-0812">Transmembrane</keyword>
<keyword evidence="3" id="KW-1185">Reference proteome</keyword>
<keyword evidence="1" id="KW-1133">Transmembrane helix</keyword>
<name>A0A1H2C953_9ACTN</name>
<protein>
    <submittedName>
        <fullName evidence="2">Uncharacterized protein</fullName>
    </submittedName>
</protein>
<evidence type="ECO:0000313" key="3">
    <source>
        <dbReference type="Proteomes" id="UP000198688"/>
    </source>
</evidence>
<reference evidence="2 3" key="1">
    <citation type="submission" date="2016-10" db="EMBL/GenBank/DDBJ databases">
        <authorList>
            <person name="de Groot N.N."/>
        </authorList>
    </citation>
    <scope>NUCLEOTIDE SEQUENCE [LARGE SCALE GENOMIC DNA]</scope>
    <source>
        <strain evidence="2 3">DSM 43941</strain>
    </source>
</reference>
<sequence>MGAATAVAWSPWQEFMPVPVKAVAGVTIAAIAAVAAIRSFVDELRKNRKD</sequence>
<evidence type="ECO:0000313" key="2">
    <source>
        <dbReference type="EMBL" id="SDT67000.1"/>
    </source>
</evidence>
<keyword evidence="1" id="KW-0472">Membrane</keyword>